<dbReference type="AlphaFoldDB" id="N8WWP6"/>
<protein>
    <submittedName>
        <fullName evidence="2">Uncharacterized protein</fullName>
    </submittedName>
</protein>
<proteinExistence type="predicted"/>
<dbReference type="Proteomes" id="UP000013148">
    <property type="component" value="Unassembled WGS sequence"/>
</dbReference>
<keyword evidence="1" id="KW-0812">Transmembrane</keyword>
<dbReference type="PATRIC" id="fig|1217656.3.peg.3416"/>
<dbReference type="EMBL" id="APPJ01000012">
    <property type="protein sequence ID" value="ENV16537.1"/>
    <property type="molecule type" value="Genomic_DNA"/>
</dbReference>
<sequence>MFESFLISDDFLYTAAIIFTVIGLFAFSWIPYRAYCITAQLIQNKSNIFHFLAFFASLGILYIWSISFYKLIFKCIAGTAQMHCSASRSGELLILIEVALSLVIFELVLFIFNFLKSKLYAA</sequence>
<feature type="transmembrane region" description="Helical" evidence="1">
    <location>
        <begin position="12"/>
        <end position="30"/>
    </location>
</feature>
<keyword evidence="1" id="KW-0472">Membrane</keyword>
<evidence type="ECO:0000313" key="2">
    <source>
        <dbReference type="EMBL" id="ENV16537.1"/>
    </source>
</evidence>
<keyword evidence="1" id="KW-1133">Transmembrane helix</keyword>
<comment type="caution">
    <text evidence="2">The sequence shown here is derived from an EMBL/GenBank/DDBJ whole genome shotgun (WGS) entry which is preliminary data.</text>
</comment>
<feature type="transmembrane region" description="Helical" evidence="1">
    <location>
        <begin position="51"/>
        <end position="72"/>
    </location>
</feature>
<accession>N8WWP6</accession>
<gene>
    <name evidence="2" type="ORF">F964_03472</name>
</gene>
<feature type="transmembrane region" description="Helical" evidence="1">
    <location>
        <begin position="92"/>
        <end position="115"/>
    </location>
</feature>
<evidence type="ECO:0000313" key="3">
    <source>
        <dbReference type="Proteomes" id="UP000013148"/>
    </source>
</evidence>
<reference evidence="2 3" key="1">
    <citation type="submission" date="2013-02" db="EMBL/GenBank/DDBJ databases">
        <title>The Genome Sequence of Acinetobacter guillouiae NIPH 991.</title>
        <authorList>
            <consortium name="The Broad Institute Genome Sequencing Platform"/>
            <consortium name="The Broad Institute Genome Sequencing Center for Infectious Disease"/>
            <person name="Cerqueira G."/>
            <person name="Feldgarden M."/>
            <person name="Courvalin P."/>
            <person name="Perichon B."/>
            <person name="Grillot-Courvalin C."/>
            <person name="Clermont D."/>
            <person name="Rocha E."/>
            <person name="Yoon E.-J."/>
            <person name="Nemec A."/>
            <person name="Walker B."/>
            <person name="Young S.K."/>
            <person name="Zeng Q."/>
            <person name="Gargeya S."/>
            <person name="Fitzgerald M."/>
            <person name="Haas B."/>
            <person name="Abouelleil A."/>
            <person name="Alvarado L."/>
            <person name="Arachchi H.M."/>
            <person name="Berlin A.M."/>
            <person name="Chapman S.B."/>
            <person name="Dewar J."/>
            <person name="Goldberg J."/>
            <person name="Griggs A."/>
            <person name="Gujja S."/>
            <person name="Hansen M."/>
            <person name="Howarth C."/>
            <person name="Imamovic A."/>
            <person name="Larimer J."/>
            <person name="McCowan C."/>
            <person name="Murphy C."/>
            <person name="Neiman D."/>
            <person name="Pearson M."/>
            <person name="Priest M."/>
            <person name="Roberts A."/>
            <person name="Saif S."/>
            <person name="Shea T."/>
            <person name="Sisk P."/>
            <person name="Sykes S."/>
            <person name="Wortman J."/>
            <person name="Nusbaum C."/>
            <person name="Birren B."/>
        </authorList>
    </citation>
    <scope>NUCLEOTIDE SEQUENCE [LARGE SCALE GENOMIC DNA]</scope>
    <source>
        <strain evidence="2 3">NIPH 991</strain>
    </source>
</reference>
<evidence type="ECO:0000256" key="1">
    <source>
        <dbReference type="SAM" id="Phobius"/>
    </source>
</evidence>
<dbReference type="HOGENOM" id="CLU_2021716_0_0_6"/>
<organism evidence="2 3">
    <name type="scientific">Acinetobacter guillouiae NIPH 991</name>
    <dbReference type="NCBI Taxonomy" id="1217656"/>
    <lineage>
        <taxon>Bacteria</taxon>
        <taxon>Pseudomonadati</taxon>
        <taxon>Pseudomonadota</taxon>
        <taxon>Gammaproteobacteria</taxon>
        <taxon>Moraxellales</taxon>
        <taxon>Moraxellaceae</taxon>
        <taxon>Acinetobacter</taxon>
    </lineage>
</organism>
<name>N8WWP6_ACIGI</name>
<keyword evidence="3" id="KW-1185">Reference proteome</keyword>